<evidence type="ECO:0000256" key="8">
    <source>
        <dbReference type="ARBA" id="ARBA00023012"/>
    </source>
</evidence>
<dbReference type="Pfam" id="PF00512">
    <property type="entry name" value="HisKA"/>
    <property type="match status" value="1"/>
</dbReference>
<dbReference type="SUPFAM" id="SSF52172">
    <property type="entry name" value="CheY-like"/>
    <property type="match status" value="1"/>
</dbReference>
<keyword evidence="14" id="KW-1185">Reference proteome</keyword>
<dbReference type="GO" id="GO:0005524">
    <property type="term" value="F:ATP binding"/>
    <property type="evidence" value="ECO:0007669"/>
    <property type="project" value="UniProtKB-KW"/>
</dbReference>
<dbReference type="InterPro" id="IPR001789">
    <property type="entry name" value="Sig_transdc_resp-reg_receiver"/>
</dbReference>
<accession>A0A4S1W4T4</accession>
<evidence type="ECO:0000313" key="13">
    <source>
        <dbReference type="EMBL" id="TGX37283.1"/>
    </source>
</evidence>
<dbReference type="SMART" id="SM00448">
    <property type="entry name" value="REC"/>
    <property type="match status" value="1"/>
</dbReference>
<feature type="modified residue" description="4-aspartylphosphate" evidence="9">
    <location>
        <position position="553"/>
    </location>
</feature>
<name>A0A4S1W4T4_9SPHN</name>
<keyword evidence="3 9" id="KW-0597">Phosphoprotein</keyword>
<evidence type="ECO:0000256" key="6">
    <source>
        <dbReference type="ARBA" id="ARBA00022777"/>
    </source>
</evidence>
<dbReference type="PROSITE" id="PS50110">
    <property type="entry name" value="RESPONSE_REGULATORY"/>
    <property type="match status" value="1"/>
</dbReference>
<dbReference type="InterPro" id="IPR005467">
    <property type="entry name" value="His_kinase_dom"/>
</dbReference>
<protein>
    <recommendedName>
        <fullName evidence="2">histidine kinase</fullName>
        <ecNumber evidence="2">2.7.13.3</ecNumber>
    </recommendedName>
</protein>
<keyword evidence="8" id="KW-0902">Two-component regulatory system</keyword>
<dbReference type="EMBL" id="SRXU01000013">
    <property type="protein sequence ID" value="TGX37283.1"/>
    <property type="molecule type" value="Genomic_DNA"/>
</dbReference>
<evidence type="ECO:0000256" key="10">
    <source>
        <dbReference type="SAM" id="Phobius"/>
    </source>
</evidence>
<keyword evidence="10" id="KW-0812">Transmembrane</keyword>
<dbReference type="RefSeq" id="WP_135987449.1">
    <property type="nucleotide sequence ID" value="NZ_JAASQM010000001.1"/>
</dbReference>
<dbReference type="InterPro" id="IPR003594">
    <property type="entry name" value="HATPase_dom"/>
</dbReference>
<evidence type="ECO:0000256" key="9">
    <source>
        <dbReference type="PROSITE-ProRule" id="PRU00169"/>
    </source>
</evidence>
<dbReference type="InterPro" id="IPR007891">
    <property type="entry name" value="CHASE3"/>
</dbReference>
<evidence type="ECO:0000256" key="7">
    <source>
        <dbReference type="ARBA" id="ARBA00022840"/>
    </source>
</evidence>
<dbReference type="GO" id="GO:0000155">
    <property type="term" value="F:phosphorelay sensor kinase activity"/>
    <property type="evidence" value="ECO:0007669"/>
    <property type="project" value="InterPro"/>
</dbReference>
<reference evidence="13 14" key="1">
    <citation type="submission" date="2019-04" db="EMBL/GenBank/DDBJ databases">
        <title>Sphingomonas psychrotolerans sp. nov., isolated from soil in the Tianshan Mountains, Xinjiang, China.</title>
        <authorList>
            <person name="Luo Y."/>
            <person name="Sheng H."/>
        </authorList>
    </citation>
    <scope>NUCLEOTIDE SEQUENCE [LARGE SCALE GENOMIC DNA]</scope>
    <source>
        <strain evidence="13 14">KIS18-15</strain>
    </source>
</reference>
<evidence type="ECO:0000256" key="4">
    <source>
        <dbReference type="ARBA" id="ARBA00022679"/>
    </source>
</evidence>
<dbReference type="AlphaFoldDB" id="A0A4S1W4T4"/>
<dbReference type="Pfam" id="PF00072">
    <property type="entry name" value="Response_reg"/>
    <property type="match status" value="1"/>
</dbReference>
<evidence type="ECO:0000256" key="1">
    <source>
        <dbReference type="ARBA" id="ARBA00000085"/>
    </source>
</evidence>
<keyword evidence="7" id="KW-0067">ATP-binding</keyword>
<dbReference type="PRINTS" id="PR00344">
    <property type="entry name" value="BCTRLSENSOR"/>
</dbReference>
<feature type="domain" description="Histidine kinase" evidence="11">
    <location>
        <begin position="254"/>
        <end position="478"/>
    </location>
</feature>
<evidence type="ECO:0000256" key="5">
    <source>
        <dbReference type="ARBA" id="ARBA00022741"/>
    </source>
</evidence>
<dbReference type="InterPro" id="IPR011006">
    <property type="entry name" value="CheY-like_superfamily"/>
</dbReference>
<keyword evidence="10" id="KW-0472">Membrane</keyword>
<dbReference type="SUPFAM" id="SSF47384">
    <property type="entry name" value="Homodimeric domain of signal transducing histidine kinase"/>
    <property type="match status" value="1"/>
</dbReference>
<dbReference type="InterPro" id="IPR003661">
    <property type="entry name" value="HisK_dim/P_dom"/>
</dbReference>
<dbReference type="PANTHER" id="PTHR43065:SF46">
    <property type="entry name" value="C4-DICARBOXYLATE TRANSPORT SENSOR PROTEIN DCTB"/>
    <property type="match status" value="1"/>
</dbReference>
<evidence type="ECO:0000259" key="12">
    <source>
        <dbReference type="PROSITE" id="PS50110"/>
    </source>
</evidence>
<evidence type="ECO:0000259" key="11">
    <source>
        <dbReference type="PROSITE" id="PS50109"/>
    </source>
</evidence>
<feature type="domain" description="Response regulatory" evidence="12">
    <location>
        <begin position="503"/>
        <end position="618"/>
    </location>
</feature>
<dbReference type="SUPFAM" id="SSF55874">
    <property type="entry name" value="ATPase domain of HSP90 chaperone/DNA topoisomerase II/histidine kinase"/>
    <property type="match status" value="1"/>
</dbReference>
<dbReference type="SMART" id="SM00387">
    <property type="entry name" value="HATPase_c"/>
    <property type="match status" value="1"/>
</dbReference>
<dbReference type="CDD" id="cd16919">
    <property type="entry name" value="HATPase_CckA-like"/>
    <property type="match status" value="1"/>
</dbReference>
<dbReference type="InterPro" id="IPR036097">
    <property type="entry name" value="HisK_dim/P_sf"/>
</dbReference>
<comment type="catalytic activity">
    <reaction evidence="1">
        <text>ATP + protein L-histidine = ADP + protein N-phospho-L-histidine.</text>
        <dbReference type="EC" id="2.7.13.3"/>
    </reaction>
</comment>
<dbReference type="EC" id="2.7.13.3" evidence="2"/>
<dbReference type="OrthoDB" id="9796100at2"/>
<dbReference type="PANTHER" id="PTHR43065">
    <property type="entry name" value="SENSOR HISTIDINE KINASE"/>
    <property type="match status" value="1"/>
</dbReference>
<keyword evidence="4" id="KW-0808">Transferase</keyword>
<dbReference type="PROSITE" id="PS50109">
    <property type="entry name" value="HIS_KIN"/>
    <property type="match status" value="1"/>
</dbReference>
<proteinExistence type="predicted"/>
<dbReference type="Gene3D" id="3.40.50.2300">
    <property type="match status" value="1"/>
</dbReference>
<dbReference type="Proteomes" id="UP000309848">
    <property type="component" value="Unassembled WGS sequence"/>
</dbReference>
<evidence type="ECO:0000256" key="3">
    <source>
        <dbReference type="ARBA" id="ARBA00022553"/>
    </source>
</evidence>
<keyword evidence="5" id="KW-0547">Nucleotide-binding</keyword>
<comment type="caution">
    <text evidence="13">The sequence shown here is derived from an EMBL/GenBank/DDBJ whole genome shotgun (WGS) entry which is preliminary data.</text>
</comment>
<dbReference type="InterPro" id="IPR004358">
    <property type="entry name" value="Sig_transdc_His_kin-like_C"/>
</dbReference>
<evidence type="ECO:0000256" key="2">
    <source>
        <dbReference type="ARBA" id="ARBA00012438"/>
    </source>
</evidence>
<gene>
    <name evidence="13" type="ORF">E5A74_20270</name>
</gene>
<keyword evidence="6" id="KW-0418">Kinase</keyword>
<keyword evidence="10" id="KW-1133">Transmembrane helix</keyword>
<evidence type="ECO:0000313" key="14">
    <source>
        <dbReference type="Proteomes" id="UP000309848"/>
    </source>
</evidence>
<dbReference type="Pfam" id="PF02518">
    <property type="entry name" value="HATPase_c"/>
    <property type="match status" value="1"/>
</dbReference>
<feature type="transmembrane region" description="Helical" evidence="10">
    <location>
        <begin position="179"/>
        <end position="198"/>
    </location>
</feature>
<dbReference type="Gene3D" id="3.30.565.10">
    <property type="entry name" value="Histidine kinase-like ATPase, C-terminal domain"/>
    <property type="match status" value="1"/>
</dbReference>
<dbReference type="Gene3D" id="1.10.287.130">
    <property type="match status" value="1"/>
</dbReference>
<dbReference type="Pfam" id="PF05227">
    <property type="entry name" value="CHASE3"/>
    <property type="match status" value="1"/>
</dbReference>
<organism evidence="13 14">
    <name type="scientific">Sphingomonas naasensis</name>
    <dbReference type="NCBI Taxonomy" id="1344951"/>
    <lineage>
        <taxon>Bacteria</taxon>
        <taxon>Pseudomonadati</taxon>
        <taxon>Pseudomonadota</taxon>
        <taxon>Alphaproteobacteria</taxon>
        <taxon>Sphingomonadales</taxon>
        <taxon>Sphingomonadaceae</taxon>
        <taxon>Sphingomonas</taxon>
    </lineage>
</organism>
<sequence length="625" mass="67861">MIKKRLDVGRVALLSGLALICAAMAGTFFLFRSEQRADAAVVQTLQVEERLNSLITRAQETLLGESGFLLAGDERFAARHREARARLFVELAALQRLLAQDPLQRAAAVRLDRCWRERLSYGDVRMGLARSGQIEEARRSIRAVLDRPVTDRCRSIVVAMKAEEERQFDAQRLSADRQATLLSGWLLLCAAAVMAFALRSTLKALSTARNASIARDQLLNANARLHEEAASREAAETQLRQLQKMESIGQLTGGIAHDFNNMLAIVIGSLDLARRRVEKDVKRAQEHIDAAMSGAQRAAQLTSQLLAFGRRQPLAPSAFDASQLLRRLSELLRRTIGGKIDFQVDPAIGLWPVFADVGQLESALVNLCLNARDAMPDGGKLTVGTANVTLDRAYAATHPDVAPGDYVRITVADTGAGMPPEVRDRAFEPFFTTKALGKGTGLGLSQVYGFVKQSGGHVAIDSDLGRGTAVCLYLPRHKGKAAETESWQAGPETRLPGARDSEIILVVDDEDRVRELAVDALRELGYIVLQAPGGEAALALLESQPRVDLLLTDVLMPVMSGPELAARVEAARPEIRQLYMSGYPSDGIVSDGMLTEGVALLPKPFTVAQLAGRVRQVLDEKTAAG</sequence>
<dbReference type="SMART" id="SM00388">
    <property type="entry name" value="HisKA"/>
    <property type="match status" value="1"/>
</dbReference>
<dbReference type="InterPro" id="IPR036890">
    <property type="entry name" value="HATPase_C_sf"/>
</dbReference>